<evidence type="ECO:0000313" key="4">
    <source>
        <dbReference type="Proteomes" id="UP001218188"/>
    </source>
</evidence>
<feature type="region of interest" description="Disordered" evidence="1">
    <location>
        <begin position="55"/>
        <end position="76"/>
    </location>
</feature>
<dbReference type="EMBL" id="JARJCM010000043">
    <property type="protein sequence ID" value="KAJ7036385.1"/>
    <property type="molecule type" value="Genomic_DNA"/>
</dbReference>
<keyword evidence="2" id="KW-0732">Signal</keyword>
<sequence>MLFKAFATVLALTSAAAAGPAPPGPPVFTATRVFQTITDVAPYIVTATTTVTWTQSPSTSFAHPTGTGLPPQAHHQ</sequence>
<dbReference type="Proteomes" id="UP001218188">
    <property type="component" value="Unassembled WGS sequence"/>
</dbReference>
<evidence type="ECO:0000256" key="2">
    <source>
        <dbReference type="SAM" id="SignalP"/>
    </source>
</evidence>
<keyword evidence="4" id="KW-1185">Reference proteome</keyword>
<gene>
    <name evidence="3" type="ORF">C8F04DRAFT_1257947</name>
</gene>
<dbReference type="AlphaFoldDB" id="A0AAD6T0U5"/>
<feature type="signal peptide" evidence="2">
    <location>
        <begin position="1"/>
        <end position="18"/>
    </location>
</feature>
<proteinExistence type="predicted"/>
<comment type="caution">
    <text evidence="3">The sequence shown here is derived from an EMBL/GenBank/DDBJ whole genome shotgun (WGS) entry which is preliminary data.</text>
</comment>
<protein>
    <submittedName>
        <fullName evidence="3">Uncharacterized protein</fullName>
    </submittedName>
</protein>
<reference evidence="3" key="1">
    <citation type="submission" date="2023-03" db="EMBL/GenBank/DDBJ databases">
        <title>Massive genome expansion in bonnet fungi (Mycena s.s.) driven by repeated elements and novel gene families across ecological guilds.</title>
        <authorList>
            <consortium name="Lawrence Berkeley National Laboratory"/>
            <person name="Harder C.B."/>
            <person name="Miyauchi S."/>
            <person name="Viragh M."/>
            <person name="Kuo A."/>
            <person name="Thoen E."/>
            <person name="Andreopoulos B."/>
            <person name="Lu D."/>
            <person name="Skrede I."/>
            <person name="Drula E."/>
            <person name="Henrissat B."/>
            <person name="Morin E."/>
            <person name="Kohler A."/>
            <person name="Barry K."/>
            <person name="LaButti K."/>
            <person name="Morin E."/>
            <person name="Salamov A."/>
            <person name="Lipzen A."/>
            <person name="Mereny Z."/>
            <person name="Hegedus B."/>
            <person name="Baldrian P."/>
            <person name="Stursova M."/>
            <person name="Weitz H."/>
            <person name="Taylor A."/>
            <person name="Grigoriev I.V."/>
            <person name="Nagy L.G."/>
            <person name="Martin F."/>
            <person name="Kauserud H."/>
        </authorList>
    </citation>
    <scope>NUCLEOTIDE SEQUENCE</scope>
    <source>
        <strain evidence="3">CBHHK200</strain>
    </source>
</reference>
<evidence type="ECO:0000313" key="3">
    <source>
        <dbReference type="EMBL" id="KAJ7036385.1"/>
    </source>
</evidence>
<name>A0AAD6T0U5_9AGAR</name>
<evidence type="ECO:0000256" key="1">
    <source>
        <dbReference type="SAM" id="MobiDB-lite"/>
    </source>
</evidence>
<feature type="chain" id="PRO_5041919592" evidence="2">
    <location>
        <begin position="19"/>
        <end position="76"/>
    </location>
</feature>
<accession>A0AAD6T0U5</accession>
<organism evidence="3 4">
    <name type="scientific">Mycena alexandri</name>
    <dbReference type="NCBI Taxonomy" id="1745969"/>
    <lineage>
        <taxon>Eukaryota</taxon>
        <taxon>Fungi</taxon>
        <taxon>Dikarya</taxon>
        <taxon>Basidiomycota</taxon>
        <taxon>Agaricomycotina</taxon>
        <taxon>Agaricomycetes</taxon>
        <taxon>Agaricomycetidae</taxon>
        <taxon>Agaricales</taxon>
        <taxon>Marasmiineae</taxon>
        <taxon>Mycenaceae</taxon>
        <taxon>Mycena</taxon>
    </lineage>
</organism>